<feature type="domain" description="CSC1/OSCA1-like cytosolic" evidence="5">
    <location>
        <begin position="272"/>
        <end position="425"/>
    </location>
</feature>
<feature type="transmembrane region" description="Helical" evidence="3">
    <location>
        <begin position="636"/>
        <end position="666"/>
    </location>
</feature>
<keyword evidence="7" id="KW-1185">Reference proteome</keyword>
<dbReference type="GO" id="GO:0005227">
    <property type="term" value="F:calcium-activated cation channel activity"/>
    <property type="evidence" value="ECO:0007669"/>
    <property type="project" value="InterPro"/>
</dbReference>
<name>A0AA36NCH4_9DINO</name>
<dbReference type="InterPro" id="IPR027815">
    <property type="entry name" value="CSC1/OSCA1-like_cyt"/>
</dbReference>
<protein>
    <submittedName>
        <fullName evidence="6">Uncharacterized protein</fullName>
    </submittedName>
</protein>
<evidence type="ECO:0000313" key="6">
    <source>
        <dbReference type="EMBL" id="CAJ1397238.1"/>
    </source>
</evidence>
<keyword evidence="3" id="KW-0812">Transmembrane</keyword>
<dbReference type="AlphaFoldDB" id="A0AA36NCH4"/>
<feature type="region of interest" description="Disordered" evidence="2">
    <location>
        <begin position="236"/>
        <end position="257"/>
    </location>
</feature>
<feature type="coiled-coil region" evidence="1">
    <location>
        <begin position="296"/>
        <end position="359"/>
    </location>
</feature>
<dbReference type="InterPro" id="IPR045122">
    <property type="entry name" value="Csc1-like"/>
</dbReference>
<reference evidence="6" key="1">
    <citation type="submission" date="2023-08" db="EMBL/GenBank/DDBJ databases">
        <authorList>
            <person name="Chen Y."/>
            <person name="Shah S."/>
            <person name="Dougan E. K."/>
            <person name="Thang M."/>
            <person name="Chan C."/>
        </authorList>
    </citation>
    <scope>NUCLEOTIDE SEQUENCE</scope>
</reference>
<dbReference type="EMBL" id="CAUJNA010003260">
    <property type="protein sequence ID" value="CAJ1397238.1"/>
    <property type="molecule type" value="Genomic_DNA"/>
</dbReference>
<gene>
    <name evidence="6" type="ORF">EVOR1521_LOCUS21290</name>
</gene>
<feature type="transmembrane region" description="Helical" evidence="3">
    <location>
        <begin position="98"/>
        <end position="124"/>
    </location>
</feature>
<evidence type="ECO:0000259" key="4">
    <source>
        <dbReference type="Pfam" id="PF02714"/>
    </source>
</evidence>
<dbReference type="PANTHER" id="PTHR13018:SF5">
    <property type="entry name" value="RE44586P"/>
    <property type="match status" value="1"/>
</dbReference>
<dbReference type="PANTHER" id="PTHR13018">
    <property type="entry name" value="PROBABLE MEMBRANE PROTEIN DUF221-RELATED"/>
    <property type="match status" value="1"/>
</dbReference>
<accession>A0AA36NCH4</accession>
<dbReference type="GO" id="GO:0005886">
    <property type="term" value="C:plasma membrane"/>
    <property type="evidence" value="ECO:0007669"/>
    <property type="project" value="TreeGrafter"/>
</dbReference>
<dbReference type="Pfam" id="PF14703">
    <property type="entry name" value="PHM7_cyt"/>
    <property type="match status" value="1"/>
</dbReference>
<keyword evidence="3" id="KW-1133">Transmembrane helix</keyword>
<feature type="transmembrane region" description="Helical" evidence="3">
    <location>
        <begin position="434"/>
        <end position="457"/>
    </location>
</feature>
<feature type="transmembrane region" description="Helical" evidence="3">
    <location>
        <begin position="539"/>
        <end position="564"/>
    </location>
</feature>
<evidence type="ECO:0000259" key="5">
    <source>
        <dbReference type="Pfam" id="PF14703"/>
    </source>
</evidence>
<comment type="caution">
    <text evidence="6">The sequence shown here is derived from an EMBL/GenBank/DDBJ whole genome shotgun (WGS) entry which is preliminary data.</text>
</comment>
<evidence type="ECO:0000313" key="7">
    <source>
        <dbReference type="Proteomes" id="UP001178507"/>
    </source>
</evidence>
<dbReference type="Pfam" id="PF02714">
    <property type="entry name" value="RSN1_7TM"/>
    <property type="match status" value="1"/>
</dbReference>
<dbReference type="InterPro" id="IPR003864">
    <property type="entry name" value="CSC1/OSCA1-like_7TM"/>
</dbReference>
<organism evidence="6 7">
    <name type="scientific">Effrenium voratum</name>
    <dbReference type="NCBI Taxonomy" id="2562239"/>
    <lineage>
        <taxon>Eukaryota</taxon>
        <taxon>Sar</taxon>
        <taxon>Alveolata</taxon>
        <taxon>Dinophyceae</taxon>
        <taxon>Suessiales</taxon>
        <taxon>Symbiodiniaceae</taxon>
        <taxon>Effrenium</taxon>
    </lineage>
</organism>
<feature type="transmembrane region" description="Helical" evidence="3">
    <location>
        <begin position="735"/>
        <end position="755"/>
    </location>
</feature>
<keyword evidence="3" id="KW-0472">Membrane</keyword>
<dbReference type="Proteomes" id="UP001178507">
    <property type="component" value="Unassembled WGS sequence"/>
</dbReference>
<feature type="domain" description="CSC1/OSCA1-like 7TM region" evidence="4">
    <location>
        <begin position="487"/>
        <end position="699"/>
    </location>
</feature>
<sequence>MTAEQEATTTTGANIKRWLRDHEQPANPVGMAESIALNLAVLAAGLVIFYIMRMCRRARRRKSSFSSGPSERLLNISSERSAFELGPGFHSTALNYLIFLRVAAEMCTVLTVASALIVIPHWGVMPFLLGGYTGRVSLAEDIDCDGICLLCLLVAVLGVLVLLFSEFRMKRHMRVRTAMHPKYIKWLDQALWLTHLPVGDHATGKKFKLTDKDFDRVEESLKRAIEDKIAEVMDKQDESKVEAAASARKEDDDDGVEADLKRKVRTGALAHNPPGRVLRVHVAFVVDDWYRVDSRHKETCERLELRQQQLEALRQEASRWCCWNRFRQRMRIRRLERQTRRLQDQVHRLGRDLTEKERESRAKKMSGSAFVTFQDKASKQILLKDLPTCWRCQQHAYFNFGQPPFNSVTLRCRRAPHPADVLWENLHISYAARLVRFFVGSVLLLIFMLVLVAPLSISSELNVFISELRRGSDALRDKVEEKLGVSLPEKEEWWQSLYVQLPTMVLLFINSLLLPYLISGICLFQRSHTLSKAEINQMNLNYVFLVLNQLLIPLLGLTGMPALLEFLEVKLNDHKEDISILQLLDGTLLRSPGLFYVRYLLNCAFMTNTNSLLNLPQLCMRWLFEEAEPWPFAWGYWYAFALATLTTAVSLGSLVPALFPIGALLFGMKYRVDKHILNERAYLCGPESQGLFLPRVLFIMRMMVVGSWLAVGSSLRLTASFFQGRWDSPVPLRVLENSCSLLVAFAVLLGVWSLWEKGNDVHTARFEWLCYSGNKEHESNLFDRSLDAIFGKLGEVSAKTEVTVQQQPSRMLKAERCNSEDLQEMDWAATTLDFSRRNSREVEEQQTEDSNFQLIWDCRRWTSFWPDYRKRAQMSVRDIVSSGHFDEHQFSLDEQYESQSFVPPTY</sequence>
<evidence type="ECO:0000256" key="1">
    <source>
        <dbReference type="SAM" id="Coils"/>
    </source>
</evidence>
<keyword evidence="1" id="KW-0175">Coiled coil</keyword>
<feature type="transmembrane region" description="Helical" evidence="3">
    <location>
        <begin position="35"/>
        <end position="52"/>
    </location>
</feature>
<evidence type="ECO:0000256" key="3">
    <source>
        <dbReference type="SAM" id="Phobius"/>
    </source>
</evidence>
<proteinExistence type="predicted"/>
<feature type="transmembrane region" description="Helical" evidence="3">
    <location>
        <begin position="144"/>
        <end position="164"/>
    </location>
</feature>
<feature type="transmembrane region" description="Helical" evidence="3">
    <location>
        <begin position="497"/>
        <end position="518"/>
    </location>
</feature>
<evidence type="ECO:0000256" key="2">
    <source>
        <dbReference type="SAM" id="MobiDB-lite"/>
    </source>
</evidence>
<feature type="transmembrane region" description="Helical" evidence="3">
    <location>
        <begin position="696"/>
        <end position="715"/>
    </location>
</feature>